<dbReference type="InterPro" id="IPR001466">
    <property type="entry name" value="Beta-lactam-related"/>
</dbReference>
<dbReference type="InterPro" id="IPR012338">
    <property type="entry name" value="Beta-lactam/transpept-like"/>
</dbReference>
<dbReference type="Pfam" id="PF00144">
    <property type="entry name" value="Beta-lactamase"/>
    <property type="match status" value="1"/>
</dbReference>
<feature type="domain" description="Beta-lactamase-related" evidence="3">
    <location>
        <begin position="317"/>
        <end position="577"/>
    </location>
</feature>
<accession>A0A8H5ZDY6</accession>
<keyword evidence="2" id="KW-0732">Signal</keyword>
<dbReference type="InterPro" id="IPR049511">
    <property type="entry name" value="PGH-like_rpt"/>
</dbReference>
<dbReference type="PANTHER" id="PTHR46825:SF9">
    <property type="entry name" value="BETA-LACTAMASE-RELATED DOMAIN-CONTAINING PROTEIN"/>
    <property type="match status" value="1"/>
</dbReference>
<evidence type="ECO:0000256" key="2">
    <source>
        <dbReference type="SAM" id="SignalP"/>
    </source>
</evidence>
<dbReference type="EMBL" id="WNKQ01000013">
    <property type="protein sequence ID" value="KAF5847521.1"/>
    <property type="molecule type" value="Genomic_DNA"/>
</dbReference>
<sequence length="644" mass="70999">MYTSRSLLPTLAGFLSLTTFVVSSPTNNQHLSSSKRNATVEQNVFFNINGKEVETRIAKLKAEGYRPTSLNIHGTPTDAKYAGIWTKQDGSPYETIVGANKTIYDAWLDQWKASGYVSTQVSATGPAPNAVFAGVMEQIPSVRNWTQLCGLNDPYAYLNATQDLPMVILGMSLYGTPTERQYCILGHENIDNHQQTVWYPTTFSQDYKSIVAGETSKRFWRPAFIDSSEDKLLSSIFDDTSVGKWTVRTDLTASQLQSEIVAQRANNMYPIHISGAGSVETQYVVIFAERVTPLERNWHAVGDITGFPDNAGVKKNLDEILQKFMKRNSVRQAQVSASINGTVVASRAYTWAESDRAIVEPSDKFLLGSVSKAFTYAAVDHLASTGVVNLTDYIYPLLGYTKPADPRSLNITIQHLLDHTGGFDRGKSPDIGFIFTTVAQSLNQSTPATLRQLIEYVLAKPLDFEPGTNSVYSNYGTLLLGYLIANKTGETYMSYLEKNILKDLNVEMYTTPAEDHINDRVVQETKTASISALTPLSKKRAPGVHGGDGAVKEAAVSSFALKASADTVSRFIGKHAVYGLGPRRLFEYRDGTVAGARALAYSMAKLDWAITLNTREYLDEQAWNTLVFTDLYLLWGSLDSALPS</sequence>
<dbReference type="OMA" id="AGIWTKQ"/>
<dbReference type="SUPFAM" id="SSF56601">
    <property type="entry name" value="beta-lactamase/transpeptidase-like"/>
    <property type="match status" value="1"/>
</dbReference>
<name>A0A8H5ZDY6_COCSA</name>
<evidence type="ECO:0000313" key="5">
    <source>
        <dbReference type="Proteomes" id="UP000624244"/>
    </source>
</evidence>
<feature type="chain" id="PRO_5034137875" description="Beta-lactamase-related domain-containing protein" evidence="2">
    <location>
        <begin position="24"/>
        <end position="644"/>
    </location>
</feature>
<dbReference type="InterPro" id="IPR050491">
    <property type="entry name" value="AmpC-like"/>
</dbReference>
<evidence type="ECO:0000256" key="1">
    <source>
        <dbReference type="ARBA" id="ARBA00038215"/>
    </source>
</evidence>
<dbReference type="Gene3D" id="3.40.710.10">
    <property type="entry name" value="DD-peptidase/beta-lactamase superfamily"/>
    <property type="match status" value="1"/>
</dbReference>
<comment type="similarity">
    <text evidence="1">Belongs to the peptidase S12 family.</text>
</comment>
<dbReference type="Proteomes" id="UP000624244">
    <property type="component" value="Unassembled WGS sequence"/>
</dbReference>
<dbReference type="Pfam" id="PF17660">
    <property type="entry name" value="BTRD1"/>
    <property type="match status" value="3"/>
</dbReference>
<protein>
    <recommendedName>
        <fullName evidence="3">Beta-lactamase-related domain-containing protein</fullName>
    </recommendedName>
</protein>
<gene>
    <name evidence="4" type="ORF">GGP41_000270</name>
</gene>
<organism evidence="4 5">
    <name type="scientific">Cochliobolus sativus</name>
    <name type="common">Common root rot and spot blotch fungus</name>
    <name type="synonym">Bipolaris sorokiniana</name>
    <dbReference type="NCBI Taxonomy" id="45130"/>
    <lineage>
        <taxon>Eukaryota</taxon>
        <taxon>Fungi</taxon>
        <taxon>Dikarya</taxon>
        <taxon>Ascomycota</taxon>
        <taxon>Pezizomycotina</taxon>
        <taxon>Dothideomycetes</taxon>
        <taxon>Pleosporomycetidae</taxon>
        <taxon>Pleosporales</taxon>
        <taxon>Pleosporineae</taxon>
        <taxon>Pleosporaceae</taxon>
        <taxon>Bipolaris</taxon>
    </lineage>
</organism>
<evidence type="ECO:0000259" key="3">
    <source>
        <dbReference type="Pfam" id="PF00144"/>
    </source>
</evidence>
<dbReference type="AlphaFoldDB" id="A0A8H5ZDY6"/>
<feature type="signal peptide" evidence="2">
    <location>
        <begin position="1"/>
        <end position="23"/>
    </location>
</feature>
<comment type="caution">
    <text evidence="4">The sequence shown here is derived from an EMBL/GenBank/DDBJ whole genome shotgun (WGS) entry which is preliminary data.</text>
</comment>
<reference evidence="4" key="1">
    <citation type="submission" date="2019-11" db="EMBL/GenBank/DDBJ databases">
        <title>Bipolaris sorokiniana Genome sequencing.</title>
        <authorList>
            <person name="Wang H."/>
        </authorList>
    </citation>
    <scope>NUCLEOTIDE SEQUENCE</scope>
</reference>
<evidence type="ECO:0000313" key="4">
    <source>
        <dbReference type="EMBL" id="KAF5847521.1"/>
    </source>
</evidence>
<proteinExistence type="inferred from homology"/>
<dbReference type="PANTHER" id="PTHR46825">
    <property type="entry name" value="D-ALANYL-D-ALANINE-CARBOXYPEPTIDASE/ENDOPEPTIDASE AMPH"/>
    <property type="match status" value="1"/>
</dbReference>